<reference evidence="1 2" key="1">
    <citation type="submission" date="2023-03" db="EMBL/GenBank/DDBJ databases">
        <title>WGS of Gossypium arboreum.</title>
        <authorList>
            <person name="Yu D."/>
        </authorList>
    </citation>
    <scope>NUCLEOTIDE SEQUENCE [LARGE SCALE GENOMIC DNA]</scope>
    <source>
        <tissue evidence="1">Leaf</tissue>
    </source>
</reference>
<organism evidence="1 2">
    <name type="scientific">Gossypium arboreum</name>
    <name type="common">Tree cotton</name>
    <name type="synonym">Gossypium nanking</name>
    <dbReference type="NCBI Taxonomy" id="29729"/>
    <lineage>
        <taxon>Eukaryota</taxon>
        <taxon>Viridiplantae</taxon>
        <taxon>Streptophyta</taxon>
        <taxon>Embryophyta</taxon>
        <taxon>Tracheophyta</taxon>
        <taxon>Spermatophyta</taxon>
        <taxon>Magnoliopsida</taxon>
        <taxon>eudicotyledons</taxon>
        <taxon>Gunneridae</taxon>
        <taxon>Pentapetalae</taxon>
        <taxon>rosids</taxon>
        <taxon>malvids</taxon>
        <taxon>Malvales</taxon>
        <taxon>Malvaceae</taxon>
        <taxon>Malvoideae</taxon>
        <taxon>Gossypium</taxon>
    </lineage>
</organism>
<protein>
    <submittedName>
        <fullName evidence="1">Uncharacterized protein</fullName>
    </submittedName>
</protein>
<name>A0ABR0NMX6_GOSAR</name>
<keyword evidence="2" id="KW-1185">Reference proteome</keyword>
<comment type="caution">
    <text evidence="1">The sequence shown here is derived from an EMBL/GenBank/DDBJ whole genome shotgun (WGS) entry which is preliminary data.</text>
</comment>
<dbReference type="EMBL" id="JARKNE010000009">
    <property type="protein sequence ID" value="KAK5802620.1"/>
    <property type="molecule type" value="Genomic_DNA"/>
</dbReference>
<accession>A0ABR0NMX6</accession>
<evidence type="ECO:0000313" key="1">
    <source>
        <dbReference type="EMBL" id="KAK5802620.1"/>
    </source>
</evidence>
<evidence type="ECO:0000313" key="2">
    <source>
        <dbReference type="Proteomes" id="UP001358586"/>
    </source>
</evidence>
<dbReference type="Proteomes" id="UP001358586">
    <property type="component" value="Chromosome 9"/>
</dbReference>
<proteinExistence type="predicted"/>
<gene>
    <name evidence="1" type="ORF">PVK06_030227</name>
</gene>
<sequence length="102" mass="11836">MEKEELELEGQDEKYKEGMLTLCSPRSTIKLFKDLKDTKIENILCALGMESSIQLTSQLMKREVLGYLIEKFDPISCSIKFQGNTIPWYGYESYEFPPRISV</sequence>